<protein>
    <recommendedName>
        <fullName evidence="5">BZIP domain-containing protein</fullName>
    </recommendedName>
</protein>
<keyword evidence="4" id="KW-1185">Reference proteome</keyword>
<dbReference type="AlphaFoldDB" id="A0AAV0T9Y3"/>
<feature type="region of interest" description="Disordered" evidence="2">
    <location>
        <begin position="338"/>
        <end position="371"/>
    </location>
</feature>
<keyword evidence="1" id="KW-0175">Coiled coil</keyword>
<feature type="coiled-coil region" evidence="1">
    <location>
        <begin position="26"/>
        <end position="92"/>
    </location>
</feature>
<evidence type="ECO:0000256" key="1">
    <source>
        <dbReference type="SAM" id="Coils"/>
    </source>
</evidence>
<name>A0AAV0T9Y3_HYABA</name>
<evidence type="ECO:0000256" key="2">
    <source>
        <dbReference type="SAM" id="MobiDB-lite"/>
    </source>
</evidence>
<accession>A0AAV0T9Y3</accession>
<reference evidence="3" key="1">
    <citation type="submission" date="2022-12" db="EMBL/GenBank/DDBJ databases">
        <authorList>
            <person name="Webb A."/>
        </authorList>
    </citation>
    <scope>NUCLEOTIDE SEQUENCE</scope>
    <source>
        <strain evidence="3">Hp1</strain>
    </source>
</reference>
<dbReference type="EMBL" id="CANTFL010000195">
    <property type="protein sequence ID" value="CAI5717903.1"/>
    <property type="molecule type" value="Genomic_DNA"/>
</dbReference>
<organism evidence="3 4">
    <name type="scientific">Hyaloperonospora brassicae</name>
    <name type="common">Brassica downy mildew</name>
    <name type="synonym">Peronospora brassicae</name>
    <dbReference type="NCBI Taxonomy" id="162125"/>
    <lineage>
        <taxon>Eukaryota</taxon>
        <taxon>Sar</taxon>
        <taxon>Stramenopiles</taxon>
        <taxon>Oomycota</taxon>
        <taxon>Peronosporomycetes</taxon>
        <taxon>Peronosporales</taxon>
        <taxon>Peronosporaceae</taxon>
        <taxon>Hyaloperonospora</taxon>
    </lineage>
</organism>
<dbReference type="Proteomes" id="UP001162031">
    <property type="component" value="Unassembled WGS sequence"/>
</dbReference>
<evidence type="ECO:0000313" key="4">
    <source>
        <dbReference type="Proteomes" id="UP001162031"/>
    </source>
</evidence>
<evidence type="ECO:0000313" key="3">
    <source>
        <dbReference type="EMBL" id="CAI5717903.1"/>
    </source>
</evidence>
<sequence length="418" mass="47441">MYAMSRNDVRDVDRRRKQRDLKRLYRERCRNDVQAMQTQVAQLERTLDVLLGAHRDTTSPSSRALSLLKEQYATATDELKALRRAAAAAQRKLAKYDGFASSLTVYLADVDAAPAVPAATLALDPLSLPESVSTTDPRARLTLEECQELIKKCYDEIYGRRFHGQSLSSGMHMLGWEDQMFLDGTTVQFSMTKRINGMSAHALMNKTWAILTTAEHMRTIQYSTLGLKVLHKISEDALVLQRCVHHPQLKTVSWNSMVMFRLRCPRGYVLAYQAVDHPAYAKVHTEACSGHEFLWDQDSRPKFSCVKTFQWILFEGDEHLGSGMDSEGFDFELLSSTSDRKGPSFSDVRTDASRRSRRGKSEAREPFQEPSHCASGVKVSYGGKVDNQDASYARFYMFEVLTYIIRWENAVGSARLTF</sequence>
<evidence type="ECO:0008006" key="5">
    <source>
        <dbReference type="Google" id="ProtNLM"/>
    </source>
</evidence>
<gene>
    <name evidence="3" type="ORF">HBR001_LOCUS1908</name>
</gene>
<proteinExistence type="predicted"/>
<comment type="caution">
    <text evidence="3">The sequence shown here is derived from an EMBL/GenBank/DDBJ whole genome shotgun (WGS) entry which is preliminary data.</text>
</comment>
<feature type="compositionally biased region" description="Basic and acidic residues" evidence="2">
    <location>
        <begin position="338"/>
        <end position="367"/>
    </location>
</feature>